<protein>
    <submittedName>
        <fullName evidence="1">Uncharacterized protein</fullName>
    </submittedName>
</protein>
<name>A0ABP9GLR5_9ACTN</name>
<comment type="caution">
    <text evidence="1">The sequence shown here is derived from an EMBL/GenBank/DDBJ whole genome shotgun (WGS) entry which is preliminary data.</text>
</comment>
<evidence type="ECO:0000313" key="2">
    <source>
        <dbReference type="Proteomes" id="UP001500466"/>
    </source>
</evidence>
<dbReference type="Proteomes" id="UP001500466">
    <property type="component" value="Unassembled WGS sequence"/>
</dbReference>
<keyword evidence="2" id="KW-1185">Reference proteome</keyword>
<gene>
    <name evidence="1" type="ORF">GCM10023205_01920</name>
</gene>
<accession>A0ABP9GLR5</accession>
<evidence type="ECO:0000313" key="1">
    <source>
        <dbReference type="EMBL" id="GAA4945834.1"/>
    </source>
</evidence>
<organism evidence="1 2">
    <name type="scientific">Yinghuangia aomiensis</name>
    <dbReference type="NCBI Taxonomy" id="676205"/>
    <lineage>
        <taxon>Bacteria</taxon>
        <taxon>Bacillati</taxon>
        <taxon>Actinomycetota</taxon>
        <taxon>Actinomycetes</taxon>
        <taxon>Kitasatosporales</taxon>
        <taxon>Streptomycetaceae</taxon>
        <taxon>Yinghuangia</taxon>
    </lineage>
</organism>
<dbReference type="EMBL" id="BAABHS010000001">
    <property type="protein sequence ID" value="GAA4945834.1"/>
    <property type="molecule type" value="Genomic_DNA"/>
</dbReference>
<reference evidence="2" key="1">
    <citation type="journal article" date="2019" name="Int. J. Syst. Evol. Microbiol.">
        <title>The Global Catalogue of Microorganisms (GCM) 10K type strain sequencing project: providing services to taxonomists for standard genome sequencing and annotation.</title>
        <authorList>
            <consortium name="The Broad Institute Genomics Platform"/>
            <consortium name="The Broad Institute Genome Sequencing Center for Infectious Disease"/>
            <person name="Wu L."/>
            <person name="Ma J."/>
        </authorList>
    </citation>
    <scope>NUCLEOTIDE SEQUENCE [LARGE SCALE GENOMIC DNA]</scope>
    <source>
        <strain evidence="2">JCM 17986</strain>
    </source>
</reference>
<proteinExistence type="predicted"/>
<sequence length="80" mass="8797">MRDSRRARESFFKPANEPFFTRPPITSGAPDVATLSWMIMNRAGHRLPIHLIRISGITGNAPFERGTSRACAPHAAAPVL</sequence>